<accession>A0A7G7XNT5</accession>
<feature type="region of interest" description="Disordered" evidence="3">
    <location>
        <begin position="1"/>
        <end position="23"/>
    </location>
</feature>
<proteinExistence type="evidence at transcript level"/>
<dbReference type="GO" id="GO:0005634">
    <property type="term" value="C:nucleus"/>
    <property type="evidence" value="ECO:0007669"/>
    <property type="project" value="UniProtKB-SubCell"/>
</dbReference>
<gene>
    <name evidence="5" type="primary">JAZ</name>
</gene>
<dbReference type="InterPro" id="IPR018467">
    <property type="entry name" value="CCT_CS"/>
</dbReference>
<evidence type="ECO:0000256" key="1">
    <source>
        <dbReference type="ARBA" id="ARBA00008614"/>
    </source>
</evidence>
<dbReference type="InterPro" id="IPR010399">
    <property type="entry name" value="Tify_dom"/>
</dbReference>
<reference evidence="5" key="1">
    <citation type="submission" date="2020-03" db="EMBL/GenBank/DDBJ databases">
        <title>Pogostemon cablin SWC4 gene.</title>
        <authorList>
            <person name="Chen L."/>
            <person name="Chen X."/>
            <person name="Zhan R."/>
            <person name="Chen W."/>
        </authorList>
    </citation>
    <scope>NUCLEOTIDE SEQUENCE</scope>
</reference>
<dbReference type="GO" id="GO:0031347">
    <property type="term" value="P:regulation of defense response"/>
    <property type="evidence" value="ECO:0007669"/>
    <property type="project" value="UniProtKB-UniRule"/>
</dbReference>
<dbReference type="PROSITE" id="PS51320">
    <property type="entry name" value="TIFY"/>
    <property type="match status" value="1"/>
</dbReference>
<comment type="subcellular location">
    <subcellularLocation>
        <location evidence="2">Nucleus</location>
    </subcellularLocation>
</comment>
<dbReference type="SMR" id="A0A7G7XNT5"/>
<comment type="function">
    <text evidence="2">Repressor of jasmonate responses.</text>
</comment>
<dbReference type="PANTHER" id="PTHR33077">
    <property type="entry name" value="PROTEIN TIFY 4A-RELATED-RELATED"/>
    <property type="match status" value="1"/>
</dbReference>
<dbReference type="PANTHER" id="PTHR33077:SF5">
    <property type="entry name" value="PROTEIN TIFY 9"/>
    <property type="match status" value="1"/>
</dbReference>
<evidence type="ECO:0000256" key="3">
    <source>
        <dbReference type="SAM" id="MobiDB-lite"/>
    </source>
</evidence>
<name>A0A7G7XNT5_POGCB</name>
<organism evidence="5">
    <name type="scientific">Pogostemon cablin</name>
    <name type="common">Patchouli</name>
    <name type="synonym">Mentha cablin</name>
    <dbReference type="NCBI Taxonomy" id="28511"/>
    <lineage>
        <taxon>Eukaryota</taxon>
        <taxon>Viridiplantae</taxon>
        <taxon>Streptophyta</taxon>
        <taxon>Embryophyta</taxon>
        <taxon>Tracheophyta</taxon>
        <taxon>Spermatophyta</taxon>
        <taxon>Magnoliopsida</taxon>
        <taxon>eudicotyledons</taxon>
        <taxon>Gunneridae</taxon>
        <taxon>Pentapetalae</taxon>
        <taxon>asterids</taxon>
        <taxon>lamiids</taxon>
        <taxon>Lamiales</taxon>
        <taxon>Lamiaceae</taxon>
        <taxon>Lamioideae</taxon>
        <taxon>Pogostemoneae</taxon>
        <taxon>Pogostemon</taxon>
    </lineage>
</organism>
<dbReference type="SMART" id="SM00979">
    <property type="entry name" value="TIFY"/>
    <property type="match status" value="1"/>
</dbReference>
<feature type="domain" description="Tify" evidence="4">
    <location>
        <begin position="72"/>
        <end position="106"/>
    </location>
</feature>
<keyword evidence="2" id="KW-1184">Jasmonic acid signaling pathway</keyword>
<dbReference type="Pfam" id="PF09425">
    <property type="entry name" value="Jas_motif"/>
    <property type="match status" value="1"/>
</dbReference>
<dbReference type="GO" id="GO:2000022">
    <property type="term" value="P:regulation of jasmonic acid mediated signaling pathway"/>
    <property type="evidence" value="ECO:0007669"/>
    <property type="project" value="UniProtKB-UniRule"/>
</dbReference>
<dbReference type="Pfam" id="PF06200">
    <property type="entry name" value="tify"/>
    <property type="match status" value="1"/>
</dbReference>
<protein>
    <recommendedName>
        <fullName evidence="2">Protein TIFY</fullName>
    </recommendedName>
    <alternativeName>
        <fullName evidence="2">Jasmonate ZIM domain-containing protein</fullName>
    </alternativeName>
</protein>
<dbReference type="AlphaFoldDB" id="A0A7G7XNT5"/>
<dbReference type="InterPro" id="IPR040390">
    <property type="entry name" value="TIFY/JAZ"/>
</dbReference>
<dbReference type="EMBL" id="MT182960">
    <property type="protein sequence ID" value="QNH82062.1"/>
    <property type="molecule type" value="mRNA"/>
</dbReference>
<sequence>MATSPSCELDFFSMEKDSKPPKRSFRELQGVISKMNPDVVKCVINNATFAPNKSSHPLPPTPKLSLGGRSEKNENTAPMTIFYDGMVLVFDLSPQQATEIVNAAKEMRSKAVERNTDAQMNLLESLNGADLPISRRNSLQRFLQKRKERLTTLSPYYFPMES</sequence>
<keyword evidence="2" id="KW-0539">Nucleus</keyword>
<dbReference type="GO" id="GO:0009611">
    <property type="term" value="P:response to wounding"/>
    <property type="evidence" value="ECO:0007669"/>
    <property type="project" value="UniProtKB-UniRule"/>
</dbReference>
<comment type="similarity">
    <text evidence="1 2">Belongs to the TIFY/JAZ family.</text>
</comment>
<feature type="region of interest" description="Disordered" evidence="3">
    <location>
        <begin position="50"/>
        <end position="71"/>
    </location>
</feature>
<comment type="domain">
    <text evidence="2">The jas domain is required for interaction with COI1.</text>
</comment>
<evidence type="ECO:0000313" key="5">
    <source>
        <dbReference type="EMBL" id="QNH82062.1"/>
    </source>
</evidence>
<evidence type="ECO:0000256" key="2">
    <source>
        <dbReference type="RuleBase" id="RU369065"/>
    </source>
</evidence>
<feature type="compositionally biased region" description="Basic and acidic residues" evidence="3">
    <location>
        <begin position="13"/>
        <end position="23"/>
    </location>
</feature>
<evidence type="ECO:0000259" key="4">
    <source>
        <dbReference type="PROSITE" id="PS51320"/>
    </source>
</evidence>